<dbReference type="PANTHER" id="PTHR24148">
    <property type="entry name" value="ANKYRIN REPEAT DOMAIN-CONTAINING PROTEIN 39 HOMOLOG-RELATED"/>
    <property type="match status" value="1"/>
</dbReference>
<evidence type="ECO:0000313" key="2">
    <source>
        <dbReference type="EMBL" id="KAK3386782.1"/>
    </source>
</evidence>
<reference evidence="2" key="1">
    <citation type="journal article" date="2023" name="Mol. Phylogenet. Evol.">
        <title>Genome-scale phylogeny and comparative genomics of the fungal order Sordariales.</title>
        <authorList>
            <person name="Hensen N."/>
            <person name="Bonometti L."/>
            <person name="Westerberg I."/>
            <person name="Brannstrom I.O."/>
            <person name="Guillou S."/>
            <person name="Cros-Aarteil S."/>
            <person name="Calhoun S."/>
            <person name="Haridas S."/>
            <person name="Kuo A."/>
            <person name="Mondo S."/>
            <person name="Pangilinan J."/>
            <person name="Riley R."/>
            <person name="LaButti K."/>
            <person name="Andreopoulos B."/>
            <person name="Lipzen A."/>
            <person name="Chen C."/>
            <person name="Yan M."/>
            <person name="Daum C."/>
            <person name="Ng V."/>
            <person name="Clum A."/>
            <person name="Steindorff A."/>
            <person name="Ohm R.A."/>
            <person name="Martin F."/>
            <person name="Silar P."/>
            <person name="Natvig D.O."/>
            <person name="Lalanne C."/>
            <person name="Gautier V."/>
            <person name="Ament-Velasquez S.L."/>
            <person name="Kruys A."/>
            <person name="Hutchinson M.I."/>
            <person name="Powell A.J."/>
            <person name="Barry K."/>
            <person name="Miller A.N."/>
            <person name="Grigoriev I.V."/>
            <person name="Debuchy R."/>
            <person name="Gladieux P."/>
            <person name="Hiltunen Thoren M."/>
            <person name="Johannesson H."/>
        </authorList>
    </citation>
    <scope>NUCLEOTIDE SEQUENCE</scope>
    <source>
        <strain evidence="2">CBS 232.78</strain>
    </source>
</reference>
<proteinExistence type="predicted"/>
<evidence type="ECO:0000259" key="1">
    <source>
        <dbReference type="Pfam" id="PF06985"/>
    </source>
</evidence>
<organism evidence="2 3">
    <name type="scientific">Podospora didyma</name>
    <dbReference type="NCBI Taxonomy" id="330526"/>
    <lineage>
        <taxon>Eukaryota</taxon>
        <taxon>Fungi</taxon>
        <taxon>Dikarya</taxon>
        <taxon>Ascomycota</taxon>
        <taxon>Pezizomycotina</taxon>
        <taxon>Sordariomycetes</taxon>
        <taxon>Sordariomycetidae</taxon>
        <taxon>Sordariales</taxon>
        <taxon>Podosporaceae</taxon>
        <taxon>Podospora</taxon>
    </lineage>
</organism>
<dbReference type="PANTHER" id="PTHR24148:SF64">
    <property type="entry name" value="HETEROKARYON INCOMPATIBILITY DOMAIN-CONTAINING PROTEIN"/>
    <property type="match status" value="1"/>
</dbReference>
<accession>A0AAE0U0V5</accession>
<gene>
    <name evidence="2" type="ORF">B0H63DRAFT_540852</name>
</gene>
<evidence type="ECO:0000313" key="3">
    <source>
        <dbReference type="Proteomes" id="UP001285441"/>
    </source>
</evidence>
<dbReference type="InterPro" id="IPR010730">
    <property type="entry name" value="HET"/>
</dbReference>
<reference evidence="2" key="2">
    <citation type="submission" date="2023-06" db="EMBL/GenBank/DDBJ databases">
        <authorList>
            <consortium name="Lawrence Berkeley National Laboratory"/>
            <person name="Haridas S."/>
            <person name="Hensen N."/>
            <person name="Bonometti L."/>
            <person name="Westerberg I."/>
            <person name="Brannstrom I.O."/>
            <person name="Guillou S."/>
            <person name="Cros-Aarteil S."/>
            <person name="Calhoun S."/>
            <person name="Kuo A."/>
            <person name="Mondo S."/>
            <person name="Pangilinan J."/>
            <person name="Riley R."/>
            <person name="LaButti K."/>
            <person name="Andreopoulos B."/>
            <person name="Lipzen A."/>
            <person name="Chen C."/>
            <person name="Yanf M."/>
            <person name="Daum C."/>
            <person name="Ng V."/>
            <person name="Clum A."/>
            <person name="Steindorff A."/>
            <person name="Ohm R."/>
            <person name="Martin F."/>
            <person name="Silar P."/>
            <person name="Natvig D."/>
            <person name="Lalanne C."/>
            <person name="Gautier V."/>
            <person name="Ament-velasquez S.L."/>
            <person name="Kruys A."/>
            <person name="Hutchinson M.I."/>
            <person name="Powell A.J."/>
            <person name="Barry K."/>
            <person name="Miller A.N."/>
            <person name="Grigoriev I.V."/>
            <person name="Debuchy R."/>
            <person name="Gladieux P."/>
            <person name="Thoren M.H."/>
            <person name="Johannesson H."/>
        </authorList>
    </citation>
    <scope>NUCLEOTIDE SEQUENCE</scope>
    <source>
        <strain evidence="2">CBS 232.78</strain>
    </source>
</reference>
<dbReference type="Pfam" id="PF06985">
    <property type="entry name" value="HET"/>
    <property type="match status" value="1"/>
</dbReference>
<dbReference type="EMBL" id="JAULSW010000003">
    <property type="protein sequence ID" value="KAK3386782.1"/>
    <property type="molecule type" value="Genomic_DNA"/>
</dbReference>
<sequence length="343" mass="38174">MLRNHILRQPQGGQDLVLKIPLANVANMLEPAERKKVMGRNRPGTERRLLMASGSEIHAFEDRSATPGLQPDNHVAISYAWGPPEPTVEIIINKEPVKVGANLESALRRLRTMSYFSSGGKLWFDSLCINQDNDAEKSVQVQMMASFMATTETNQAISYLEHHGRNYRAEFAEALDRSDALMAHTWRHIRDGVLRYTILDIPEEVTREKLGHQDQPREHSLRHVAQIAQLEIMGHKRALPNVPSGLLPIVAPTYFQHGPSLGNAIRRAIALASQSACTKPHDRIYGMLSIPGLPDLGVKVDYSKKLANVFTEFSAACVKHKNLDFISLLDQGGMSATDEHGNP</sequence>
<protein>
    <submittedName>
        <fullName evidence="2">Heterokaryon incompatibility protein-domain-containing protein</fullName>
    </submittedName>
</protein>
<dbReference type="Proteomes" id="UP001285441">
    <property type="component" value="Unassembled WGS sequence"/>
</dbReference>
<keyword evidence="3" id="KW-1185">Reference proteome</keyword>
<feature type="domain" description="Heterokaryon incompatibility" evidence="1">
    <location>
        <begin position="75"/>
        <end position="156"/>
    </location>
</feature>
<comment type="caution">
    <text evidence="2">The sequence shown here is derived from an EMBL/GenBank/DDBJ whole genome shotgun (WGS) entry which is preliminary data.</text>
</comment>
<dbReference type="AlphaFoldDB" id="A0AAE0U0V5"/>
<name>A0AAE0U0V5_9PEZI</name>
<dbReference type="InterPro" id="IPR052895">
    <property type="entry name" value="HetReg/Transcr_Mod"/>
</dbReference>